<dbReference type="EMBL" id="KV454209">
    <property type="protein sequence ID" value="ODQ61035.1"/>
    <property type="molecule type" value="Genomic_DNA"/>
</dbReference>
<keyword evidence="1" id="KW-0732">Signal</keyword>
<evidence type="ECO:0000313" key="2">
    <source>
        <dbReference type="EMBL" id="ODQ61035.1"/>
    </source>
</evidence>
<keyword evidence="3" id="KW-1185">Reference proteome</keyword>
<sequence length="95" mass="10365">MKLSIITLASLATLATAIDQEEVAAVTALYGDINGHLSDYLNYIQQGNALPDGLLNLYQEAQTYKDDSYTTLLSTVDFNAVEGFVTDILSWDRGT</sequence>
<evidence type="ECO:0000256" key="1">
    <source>
        <dbReference type="SAM" id="SignalP"/>
    </source>
</evidence>
<evidence type="ECO:0000313" key="3">
    <source>
        <dbReference type="Proteomes" id="UP000094112"/>
    </source>
</evidence>
<dbReference type="Pfam" id="PF00660">
    <property type="entry name" value="SRP1_TIP1"/>
    <property type="match status" value="1"/>
</dbReference>
<evidence type="ECO:0008006" key="4">
    <source>
        <dbReference type="Google" id="ProtNLM"/>
    </source>
</evidence>
<dbReference type="Proteomes" id="UP000094112">
    <property type="component" value="Unassembled WGS sequence"/>
</dbReference>
<reference evidence="2 3" key="1">
    <citation type="journal article" date="2016" name="Proc. Natl. Acad. Sci. U.S.A.">
        <title>Comparative genomics of biotechnologically important yeasts.</title>
        <authorList>
            <person name="Riley R."/>
            <person name="Haridas S."/>
            <person name="Wolfe K.H."/>
            <person name="Lopes M.R."/>
            <person name="Hittinger C.T."/>
            <person name="Goeker M."/>
            <person name="Salamov A.A."/>
            <person name="Wisecaver J.H."/>
            <person name="Long T.M."/>
            <person name="Calvey C.H."/>
            <person name="Aerts A.L."/>
            <person name="Barry K.W."/>
            <person name="Choi C."/>
            <person name="Clum A."/>
            <person name="Coughlan A.Y."/>
            <person name="Deshpande S."/>
            <person name="Douglass A.P."/>
            <person name="Hanson S.J."/>
            <person name="Klenk H.-P."/>
            <person name="LaButti K.M."/>
            <person name="Lapidus A."/>
            <person name="Lindquist E.A."/>
            <person name="Lipzen A.M."/>
            <person name="Meier-Kolthoff J.P."/>
            <person name="Ohm R.A."/>
            <person name="Otillar R.P."/>
            <person name="Pangilinan J.L."/>
            <person name="Peng Y."/>
            <person name="Rokas A."/>
            <person name="Rosa C.A."/>
            <person name="Scheuner C."/>
            <person name="Sibirny A.A."/>
            <person name="Slot J.C."/>
            <person name="Stielow J.B."/>
            <person name="Sun H."/>
            <person name="Kurtzman C.P."/>
            <person name="Blackwell M."/>
            <person name="Grigoriev I.V."/>
            <person name="Jeffries T.W."/>
        </authorList>
    </citation>
    <scope>NUCLEOTIDE SEQUENCE [LARGE SCALE GENOMIC DNA]</scope>
    <source>
        <strain evidence="3">ATCC 58044 / CBS 1984 / NCYC 433 / NRRL Y-366-8</strain>
    </source>
</reference>
<dbReference type="OrthoDB" id="4069694at2759"/>
<protein>
    <recommendedName>
        <fullName evidence="4">Temperature shock-inducible protein 1</fullName>
    </recommendedName>
</protein>
<dbReference type="RefSeq" id="XP_019040242.1">
    <property type="nucleotide sequence ID" value="XM_019183210.1"/>
</dbReference>
<feature type="signal peptide" evidence="1">
    <location>
        <begin position="1"/>
        <end position="17"/>
    </location>
</feature>
<dbReference type="AlphaFoldDB" id="A0A1E3P6H5"/>
<dbReference type="GeneID" id="30200456"/>
<dbReference type="InterPro" id="IPR000992">
    <property type="entry name" value="SRP1_TIP1"/>
</dbReference>
<accession>A0A1E3P6H5</accession>
<gene>
    <name evidence="2" type="ORF">WICANDRAFT_61599</name>
</gene>
<proteinExistence type="predicted"/>
<organism evidence="2 3">
    <name type="scientific">Wickerhamomyces anomalus (strain ATCC 58044 / CBS 1984 / NCYC 433 / NRRL Y-366-8)</name>
    <name type="common">Yeast</name>
    <name type="synonym">Hansenula anomala</name>
    <dbReference type="NCBI Taxonomy" id="683960"/>
    <lineage>
        <taxon>Eukaryota</taxon>
        <taxon>Fungi</taxon>
        <taxon>Dikarya</taxon>
        <taxon>Ascomycota</taxon>
        <taxon>Saccharomycotina</taxon>
        <taxon>Saccharomycetes</taxon>
        <taxon>Phaffomycetales</taxon>
        <taxon>Wickerhamomycetaceae</taxon>
        <taxon>Wickerhamomyces</taxon>
    </lineage>
</organism>
<feature type="chain" id="PRO_5009133696" description="Temperature shock-inducible protein 1" evidence="1">
    <location>
        <begin position="18"/>
        <end position="95"/>
    </location>
</feature>
<name>A0A1E3P6H5_WICAA</name>